<gene>
    <name evidence="1" type="ORF">NITUZ_40198</name>
</gene>
<organism evidence="1 2">
    <name type="scientific">Candidatus Nitrosotenuis uzonensis</name>
    <dbReference type="NCBI Taxonomy" id="1407055"/>
    <lineage>
        <taxon>Archaea</taxon>
        <taxon>Nitrososphaerota</taxon>
        <taxon>Candidatus Nitrosotenuis</taxon>
    </lineage>
</organism>
<protein>
    <submittedName>
        <fullName evidence="1">Uncharacterized protein</fullName>
    </submittedName>
</protein>
<dbReference type="Gene3D" id="3.30.530.20">
    <property type="match status" value="1"/>
</dbReference>
<dbReference type="STRING" id="1407055.NITUZ_40198"/>
<dbReference type="InterPro" id="IPR023393">
    <property type="entry name" value="START-like_dom_sf"/>
</dbReference>
<sequence>MADRLDFVDDLRHSLGYTIIEASEPFKDAAGTISLSETSAHEFHRLLRNVHWR</sequence>
<dbReference type="AlphaFoldDB" id="V6ATR2"/>
<dbReference type="Proteomes" id="UP000018159">
    <property type="component" value="Unassembled WGS sequence"/>
</dbReference>
<reference evidence="1 2" key="1">
    <citation type="journal article" date="2013" name="PLoS ONE">
        <title>Enrichment and Genome Sequence of the Group I.1a Ammonia-Oxidizing Archaeon ?Ca. Nitrosotenuis uzonensis? Representing a Clade Globally.</title>
        <authorList>
            <person name="Lebedeva E.V."/>
            <person name="Hatzenpichler R."/>
            <person name="Pelletier E."/>
            <person name="Schuster N."/>
            <person name="Hauzmayer S."/>
            <person name="Bulaev A."/>
            <person name="Grigor'eva N.V."/>
            <person name="Galushko A."/>
            <person name="Schmid M."/>
            <person name="Palatinszky M."/>
            <person name="Le Paslier D."/>
            <person name="Daims H."/>
            <person name="Wagner M."/>
        </authorList>
    </citation>
    <scope>NUCLEOTIDE SEQUENCE [LARGE SCALE GENOMIC DNA]</scope>
    <source>
        <strain evidence="1 2">N4</strain>
    </source>
</reference>
<evidence type="ECO:0000313" key="1">
    <source>
        <dbReference type="EMBL" id="CDI06032.1"/>
    </source>
</evidence>
<name>V6ATR2_9ARCH</name>
<evidence type="ECO:0000313" key="2">
    <source>
        <dbReference type="Proteomes" id="UP000018159"/>
    </source>
</evidence>
<accession>V6ATR2</accession>
<proteinExistence type="predicted"/>
<dbReference type="EMBL" id="CBTY010000009">
    <property type="protein sequence ID" value="CDI06032.1"/>
    <property type="molecule type" value="Genomic_DNA"/>
</dbReference>
<comment type="caution">
    <text evidence="1">The sequence shown here is derived from an EMBL/GenBank/DDBJ whole genome shotgun (WGS) entry which is preliminary data.</text>
</comment>
<keyword evidence="2" id="KW-1185">Reference proteome</keyword>